<keyword evidence="8 13" id="KW-1133">Transmembrane helix</keyword>
<feature type="transmembrane region" description="Helical" evidence="13">
    <location>
        <begin position="173"/>
        <end position="191"/>
    </location>
</feature>
<keyword evidence="7" id="KW-0274">FAD</keyword>
<feature type="transmembrane region" description="Helical" evidence="13">
    <location>
        <begin position="197"/>
        <end position="215"/>
    </location>
</feature>
<dbReference type="Pfam" id="PF08022">
    <property type="entry name" value="FAD_binding_8"/>
    <property type="match status" value="1"/>
</dbReference>
<dbReference type="SUPFAM" id="SSF52343">
    <property type="entry name" value="Ferredoxin reductase-like, C-terminal NADP-linked domain"/>
    <property type="match status" value="1"/>
</dbReference>
<evidence type="ECO:0000256" key="3">
    <source>
        <dbReference type="ARBA" id="ARBA00022630"/>
    </source>
</evidence>
<reference evidence="15" key="1">
    <citation type="submission" date="2021-03" db="EMBL/GenBank/DDBJ databases">
        <title>Comamonas denitrificans.</title>
        <authorList>
            <person name="Finster K."/>
        </authorList>
    </citation>
    <scope>NUCLEOTIDE SEQUENCE</scope>
    <source>
        <strain evidence="15">MM2021_4</strain>
    </source>
</reference>
<dbReference type="PRINTS" id="PR00410">
    <property type="entry name" value="PHEHYDRXLASE"/>
</dbReference>
<evidence type="ECO:0000256" key="10">
    <source>
        <dbReference type="ARBA" id="ARBA00023004"/>
    </source>
</evidence>
<dbReference type="InterPro" id="IPR013130">
    <property type="entry name" value="Fe3_Rdtase_TM_dom"/>
</dbReference>
<feature type="transmembrane region" description="Helical" evidence="13">
    <location>
        <begin position="141"/>
        <end position="161"/>
    </location>
</feature>
<dbReference type="InterPro" id="IPR013112">
    <property type="entry name" value="FAD-bd_8"/>
</dbReference>
<evidence type="ECO:0000256" key="13">
    <source>
        <dbReference type="SAM" id="Phobius"/>
    </source>
</evidence>
<evidence type="ECO:0000313" key="16">
    <source>
        <dbReference type="Proteomes" id="UP000664731"/>
    </source>
</evidence>
<comment type="subcellular location">
    <subcellularLocation>
        <location evidence="2">Membrane</location>
        <topology evidence="2">Multi-pass membrane protein</topology>
    </subcellularLocation>
</comment>
<keyword evidence="5" id="KW-0001">2Fe-2S</keyword>
<evidence type="ECO:0000256" key="6">
    <source>
        <dbReference type="ARBA" id="ARBA00022723"/>
    </source>
</evidence>
<dbReference type="GO" id="GO:0046872">
    <property type="term" value="F:metal ion binding"/>
    <property type="evidence" value="ECO:0007669"/>
    <property type="project" value="UniProtKB-KW"/>
</dbReference>
<keyword evidence="3" id="KW-0285">Flavoprotein</keyword>
<proteinExistence type="predicted"/>
<dbReference type="InterPro" id="IPR017938">
    <property type="entry name" value="Riboflavin_synthase-like_b-brl"/>
</dbReference>
<keyword evidence="4 13" id="KW-0812">Transmembrane</keyword>
<dbReference type="RefSeq" id="WP_207575480.1">
    <property type="nucleotide sequence ID" value="NZ_JAFNME010000019.1"/>
</dbReference>
<evidence type="ECO:0000313" key="15">
    <source>
        <dbReference type="EMBL" id="MBO1250038.1"/>
    </source>
</evidence>
<dbReference type="PANTHER" id="PTHR47354:SF8">
    <property type="entry name" value="1,2-PHENYLACETYL-COA EPOXIDASE, SUBUNIT E"/>
    <property type="match status" value="1"/>
</dbReference>
<evidence type="ECO:0000256" key="12">
    <source>
        <dbReference type="ARBA" id="ARBA00023136"/>
    </source>
</evidence>
<feature type="transmembrane region" description="Helical" evidence="13">
    <location>
        <begin position="43"/>
        <end position="64"/>
    </location>
</feature>
<dbReference type="GO" id="GO:0016020">
    <property type="term" value="C:membrane"/>
    <property type="evidence" value="ECO:0007669"/>
    <property type="project" value="UniProtKB-SubCell"/>
</dbReference>
<evidence type="ECO:0000256" key="4">
    <source>
        <dbReference type="ARBA" id="ARBA00022692"/>
    </source>
</evidence>
<protein>
    <submittedName>
        <fullName evidence="15">Ferric reductase-like transmembrane domain-containing protein</fullName>
    </submittedName>
</protein>
<feature type="domain" description="FAD-binding FR-type" evidence="14">
    <location>
        <begin position="221"/>
        <end position="330"/>
    </location>
</feature>
<accession>A0A939KF47</accession>
<dbReference type="EMBL" id="JAFNME010000019">
    <property type="protein sequence ID" value="MBO1250038.1"/>
    <property type="molecule type" value="Genomic_DNA"/>
</dbReference>
<name>A0A939KF47_9BURK</name>
<comment type="caution">
    <text evidence="15">The sequence shown here is derived from an EMBL/GenBank/DDBJ whole genome shotgun (WGS) entry which is preliminary data.</text>
</comment>
<evidence type="ECO:0000256" key="8">
    <source>
        <dbReference type="ARBA" id="ARBA00022989"/>
    </source>
</evidence>
<dbReference type="CDD" id="cd06198">
    <property type="entry name" value="FNR_like_3"/>
    <property type="match status" value="1"/>
</dbReference>
<dbReference type="InterPro" id="IPR050415">
    <property type="entry name" value="MRET"/>
</dbReference>
<dbReference type="Gene3D" id="2.40.30.10">
    <property type="entry name" value="Translation factors"/>
    <property type="match status" value="1"/>
</dbReference>
<evidence type="ECO:0000259" key="14">
    <source>
        <dbReference type="PROSITE" id="PS51384"/>
    </source>
</evidence>
<evidence type="ECO:0000256" key="9">
    <source>
        <dbReference type="ARBA" id="ARBA00023002"/>
    </source>
</evidence>
<evidence type="ECO:0000256" key="11">
    <source>
        <dbReference type="ARBA" id="ARBA00023014"/>
    </source>
</evidence>
<dbReference type="GO" id="GO:0051537">
    <property type="term" value="F:2 iron, 2 sulfur cluster binding"/>
    <property type="evidence" value="ECO:0007669"/>
    <property type="project" value="UniProtKB-KW"/>
</dbReference>
<organism evidence="15 16">
    <name type="scientific">Comamonas denitrificans</name>
    <dbReference type="NCBI Taxonomy" id="117506"/>
    <lineage>
        <taxon>Bacteria</taxon>
        <taxon>Pseudomonadati</taxon>
        <taxon>Pseudomonadota</taxon>
        <taxon>Betaproteobacteria</taxon>
        <taxon>Burkholderiales</taxon>
        <taxon>Comamonadaceae</taxon>
        <taxon>Comamonas</taxon>
    </lineage>
</organism>
<keyword evidence="16" id="KW-1185">Reference proteome</keyword>
<gene>
    <name evidence="15" type="ORF">J1777_09425</name>
</gene>
<evidence type="ECO:0000256" key="7">
    <source>
        <dbReference type="ARBA" id="ARBA00022827"/>
    </source>
</evidence>
<dbReference type="PROSITE" id="PS51384">
    <property type="entry name" value="FAD_FR"/>
    <property type="match status" value="1"/>
</dbReference>
<sequence>MRMKKVFWAFLALLTLAWALTTWLGWQPPKDVPGTWWWQLRHHGLYLTGVWSVGMMSLIMLLALRQPWQERLVGGLDQVYRLHKWAGIAAAVAMALHYWGFKEFLGDGLKATFGRAGKPARDAVLSFATDWRGLGKDVGEWAMYALLALIVLTLWQKLLPYKPWRKLHRVMPVLYLAAVFHTVALMPLSLWAAPMGVLMGALLAVGSGAALWSLLGKIGQARQYSARIDSVQLLGQHAGQDPLEVLCALPSDWPGHHAGQFVFVQFDGAEGPHPFTIASAPGACGQAADGAERLRLVIKPLGDYTQQLHQQLHVGHSVRIEGPYGRFDGQGVQERQQVWIAGGVGVTPFIALLEARQPGAPAAQAGAAPAVLHYCTRAAAKDGVLPRIQALAASAQPPVELIVHDAEKNEYFRPQDLLRHGKALDIWLCGPAGLGQAVREQAQREAGWHLHQEAFQLR</sequence>
<keyword evidence="6" id="KW-0479">Metal-binding</keyword>
<dbReference type="PANTHER" id="PTHR47354">
    <property type="entry name" value="NADH OXIDOREDUCTASE HCR"/>
    <property type="match status" value="1"/>
</dbReference>
<evidence type="ECO:0000256" key="1">
    <source>
        <dbReference type="ARBA" id="ARBA00001974"/>
    </source>
</evidence>
<evidence type="ECO:0000256" key="2">
    <source>
        <dbReference type="ARBA" id="ARBA00004141"/>
    </source>
</evidence>
<dbReference type="AlphaFoldDB" id="A0A939KF47"/>
<feature type="transmembrane region" description="Helical" evidence="13">
    <location>
        <begin position="85"/>
        <end position="101"/>
    </location>
</feature>
<dbReference type="InterPro" id="IPR017927">
    <property type="entry name" value="FAD-bd_FR_type"/>
</dbReference>
<comment type="cofactor">
    <cofactor evidence="1">
        <name>FAD</name>
        <dbReference type="ChEBI" id="CHEBI:57692"/>
    </cofactor>
</comment>
<dbReference type="InterPro" id="IPR039261">
    <property type="entry name" value="FNR_nucleotide-bd"/>
</dbReference>
<keyword evidence="9" id="KW-0560">Oxidoreductase</keyword>
<dbReference type="SUPFAM" id="SSF63380">
    <property type="entry name" value="Riboflavin synthase domain-like"/>
    <property type="match status" value="1"/>
</dbReference>
<dbReference type="GO" id="GO:0050660">
    <property type="term" value="F:flavin adenine dinucleotide binding"/>
    <property type="evidence" value="ECO:0007669"/>
    <property type="project" value="TreeGrafter"/>
</dbReference>
<evidence type="ECO:0000256" key="5">
    <source>
        <dbReference type="ARBA" id="ARBA00022714"/>
    </source>
</evidence>
<dbReference type="GO" id="GO:0016491">
    <property type="term" value="F:oxidoreductase activity"/>
    <property type="evidence" value="ECO:0007669"/>
    <property type="project" value="UniProtKB-KW"/>
</dbReference>
<keyword evidence="12 13" id="KW-0472">Membrane</keyword>
<keyword evidence="10" id="KW-0408">Iron</keyword>
<keyword evidence="11" id="KW-0411">Iron-sulfur</keyword>
<dbReference type="Proteomes" id="UP000664731">
    <property type="component" value="Unassembled WGS sequence"/>
</dbReference>
<dbReference type="Gene3D" id="3.40.50.80">
    <property type="entry name" value="Nucleotide-binding domain of ferredoxin-NADP reductase (FNR) module"/>
    <property type="match status" value="1"/>
</dbReference>
<dbReference type="Pfam" id="PF01794">
    <property type="entry name" value="Ferric_reduct"/>
    <property type="match status" value="1"/>
</dbReference>